<organism evidence="2">
    <name type="scientific">Anguilla anguilla</name>
    <name type="common">European freshwater eel</name>
    <name type="synonym">Muraena anguilla</name>
    <dbReference type="NCBI Taxonomy" id="7936"/>
    <lineage>
        <taxon>Eukaryota</taxon>
        <taxon>Metazoa</taxon>
        <taxon>Chordata</taxon>
        <taxon>Craniata</taxon>
        <taxon>Vertebrata</taxon>
        <taxon>Euteleostomi</taxon>
        <taxon>Actinopterygii</taxon>
        <taxon>Neopterygii</taxon>
        <taxon>Teleostei</taxon>
        <taxon>Anguilliformes</taxon>
        <taxon>Anguillidae</taxon>
        <taxon>Anguilla</taxon>
    </lineage>
</organism>
<sequence length="43" mass="5130">MKMYSVSSVSIFVIMYLRLYSGSLWTLNYVFLDFKACFLYNKS</sequence>
<evidence type="ECO:0000256" key="1">
    <source>
        <dbReference type="SAM" id="Phobius"/>
    </source>
</evidence>
<reference evidence="2" key="2">
    <citation type="journal article" date="2015" name="Fish Shellfish Immunol.">
        <title>Early steps in the European eel (Anguilla anguilla)-Vibrio vulnificus interaction in the gills: Role of the RtxA13 toxin.</title>
        <authorList>
            <person name="Callol A."/>
            <person name="Pajuelo D."/>
            <person name="Ebbesson L."/>
            <person name="Teles M."/>
            <person name="MacKenzie S."/>
            <person name="Amaro C."/>
        </authorList>
    </citation>
    <scope>NUCLEOTIDE SEQUENCE</scope>
</reference>
<feature type="transmembrane region" description="Helical" evidence="1">
    <location>
        <begin position="6"/>
        <end position="32"/>
    </location>
</feature>
<evidence type="ECO:0000313" key="2">
    <source>
        <dbReference type="EMBL" id="JAH87089.1"/>
    </source>
</evidence>
<accession>A0A0E9W9L6</accession>
<dbReference type="AlphaFoldDB" id="A0A0E9W9L6"/>
<keyword evidence="1" id="KW-0812">Transmembrane</keyword>
<protein>
    <submittedName>
        <fullName evidence="2">Uncharacterized protein</fullName>
    </submittedName>
</protein>
<name>A0A0E9W9L6_ANGAN</name>
<proteinExistence type="predicted"/>
<keyword evidence="1" id="KW-0472">Membrane</keyword>
<reference evidence="2" key="1">
    <citation type="submission" date="2014-11" db="EMBL/GenBank/DDBJ databases">
        <authorList>
            <person name="Amaro Gonzalez C."/>
        </authorList>
    </citation>
    <scope>NUCLEOTIDE SEQUENCE</scope>
</reference>
<dbReference type="EMBL" id="GBXM01021488">
    <property type="protein sequence ID" value="JAH87089.1"/>
    <property type="molecule type" value="Transcribed_RNA"/>
</dbReference>
<keyword evidence="1" id="KW-1133">Transmembrane helix</keyword>